<protein>
    <submittedName>
        <fullName evidence="1">Uncharacterized protein</fullName>
    </submittedName>
</protein>
<name>A0A0E9URH8_ANGAN</name>
<proteinExistence type="predicted"/>
<organism evidence="1">
    <name type="scientific">Anguilla anguilla</name>
    <name type="common">European freshwater eel</name>
    <name type="synonym">Muraena anguilla</name>
    <dbReference type="NCBI Taxonomy" id="7936"/>
    <lineage>
        <taxon>Eukaryota</taxon>
        <taxon>Metazoa</taxon>
        <taxon>Chordata</taxon>
        <taxon>Craniata</taxon>
        <taxon>Vertebrata</taxon>
        <taxon>Euteleostomi</taxon>
        <taxon>Actinopterygii</taxon>
        <taxon>Neopterygii</taxon>
        <taxon>Teleostei</taxon>
        <taxon>Anguilliformes</taxon>
        <taxon>Anguillidae</taxon>
        <taxon>Anguilla</taxon>
    </lineage>
</organism>
<reference evidence="1" key="2">
    <citation type="journal article" date="2015" name="Fish Shellfish Immunol.">
        <title>Early steps in the European eel (Anguilla anguilla)-Vibrio vulnificus interaction in the gills: Role of the RtxA13 toxin.</title>
        <authorList>
            <person name="Callol A."/>
            <person name="Pajuelo D."/>
            <person name="Ebbesson L."/>
            <person name="Teles M."/>
            <person name="MacKenzie S."/>
            <person name="Amaro C."/>
        </authorList>
    </citation>
    <scope>NUCLEOTIDE SEQUENCE</scope>
</reference>
<reference evidence="1" key="1">
    <citation type="submission" date="2014-11" db="EMBL/GenBank/DDBJ databases">
        <authorList>
            <person name="Amaro Gonzalez C."/>
        </authorList>
    </citation>
    <scope>NUCLEOTIDE SEQUENCE</scope>
</reference>
<accession>A0A0E9URH8</accession>
<dbReference type="AlphaFoldDB" id="A0A0E9URH8"/>
<sequence>MRVNTVWLTWHLAHISSVMKPVGYAKPKQSRLQKSKKTQTL</sequence>
<evidence type="ECO:0000313" key="1">
    <source>
        <dbReference type="EMBL" id="JAH68422.1"/>
    </source>
</evidence>
<dbReference type="EMBL" id="GBXM01040155">
    <property type="protein sequence ID" value="JAH68422.1"/>
    <property type="molecule type" value="Transcribed_RNA"/>
</dbReference>